<feature type="signal peptide" evidence="1">
    <location>
        <begin position="1"/>
        <end position="32"/>
    </location>
</feature>
<organism evidence="2 3">
    <name type="scientific">Chloropicon primus</name>
    <dbReference type="NCBI Taxonomy" id="1764295"/>
    <lineage>
        <taxon>Eukaryota</taxon>
        <taxon>Viridiplantae</taxon>
        <taxon>Chlorophyta</taxon>
        <taxon>Chloropicophyceae</taxon>
        <taxon>Chloropicales</taxon>
        <taxon>Chloropicaceae</taxon>
        <taxon>Chloropicon</taxon>
    </lineage>
</organism>
<protein>
    <recommendedName>
        <fullName evidence="4">Saposin B-type domain-containing protein</fullName>
    </recommendedName>
</protein>
<feature type="chain" id="PRO_5022994358" description="Saposin B-type domain-containing protein" evidence="1">
    <location>
        <begin position="33"/>
        <end position="260"/>
    </location>
</feature>
<dbReference type="EMBL" id="CP031040">
    <property type="protein sequence ID" value="QDZ22293.1"/>
    <property type="molecule type" value="Genomic_DNA"/>
</dbReference>
<evidence type="ECO:0000313" key="3">
    <source>
        <dbReference type="Proteomes" id="UP000316726"/>
    </source>
</evidence>
<dbReference type="AlphaFoldDB" id="A0A5B8MP35"/>
<name>A0A5B8MP35_9CHLO</name>
<sequence length="260" mass="29335">MARVTRRCGSGIVALKVLAVLALSCALSVCHAYDCLKCEACQLYQEQLFDIHCRTGVVTELDESEGNVCENEHFWHLSEHAHSDELKEACEKVHEEGTRGAWNIFNGTEVDCDSHASHQLLVEAKRNACFYALGVCPDLALPQKLDRARTDCELCDAVISKIAGFLSRYELDHISDYRIEGLLIRKLEDEYFCSADFDKDFFDDPDLGSTEDIQQYCSAYVKKHSEKIIASFLKHKSKVMEVLTELCPAPCDLNEAKEEL</sequence>
<evidence type="ECO:0008006" key="4">
    <source>
        <dbReference type="Google" id="ProtNLM"/>
    </source>
</evidence>
<evidence type="ECO:0000313" key="2">
    <source>
        <dbReference type="EMBL" id="QDZ22293.1"/>
    </source>
</evidence>
<gene>
    <name evidence="2" type="ORF">A3770_07p48110</name>
</gene>
<evidence type="ECO:0000256" key="1">
    <source>
        <dbReference type="SAM" id="SignalP"/>
    </source>
</evidence>
<accession>A0A5B8MP35</accession>
<proteinExistence type="predicted"/>
<keyword evidence="1" id="KW-0732">Signal</keyword>
<keyword evidence="3" id="KW-1185">Reference proteome</keyword>
<reference evidence="2 3" key="1">
    <citation type="submission" date="2018-07" db="EMBL/GenBank/DDBJ databases">
        <title>The complete nuclear genome of the prasinophyte Chloropicon primus (CCMP1205).</title>
        <authorList>
            <person name="Pombert J.-F."/>
            <person name="Otis C."/>
            <person name="Turmel M."/>
            <person name="Lemieux C."/>
        </authorList>
    </citation>
    <scope>NUCLEOTIDE SEQUENCE [LARGE SCALE GENOMIC DNA]</scope>
    <source>
        <strain evidence="2 3">CCMP1205</strain>
    </source>
</reference>
<dbReference type="Proteomes" id="UP000316726">
    <property type="component" value="Chromosome 7"/>
</dbReference>